<organism evidence="2 4">
    <name type="scientific">Cephus cinctus</name>
    <name type="common">Wheat stem sawfly</name>
    <dbReference type="NCBI Taxonomy" id="211228"/>
    <lineage>
        <taxon>Eukaryota</taxon>
        <taxon>Metazoa</taxon>
        <taxon>Ecdysozoa</taxon>
        <taxon>Arthropoda</taxon>
        <taxon>Hexapoda</taxon>
        <taxon>Insecta</taxon>
        <taxon>Pterygota</taxon>
        <taxon>Neoptera</taxon>
        <taxon>Endopterygota</taxon>
        <taxon>Hymenoptera</taxon>
        <taxon>Cephoidea</taxon>
        <taxon>Cephidae</taxon>
        <taxon>Cephus</taxon>
    </lineage>
</organism>
<dbReference type="KEGG" id="ccin:107269999"/>
<accession>A0AAJ7RLJ1</accession>
<dbReference type="AlphaFoldDB" id="A0AAJ7RLJ1"/>
<dbReference type="RefSeq" id="XP_024943196.1">
    <property type="nucleotide sequence ID" value="XM_025087428.1"/>
</dbReference>
<name>A0AAJ7RLJ1_CEPCN</name>
<keyword evidence="1" id="KW-0472">Membrane</keyword>
<gene>
    <name evidence="3 4" type="primary">LOC107269999</name>
</gene>
<sequence>MMFASDSKYYRSVDFAVETQRVLHFQLTFMALIDFSLILSIITVITRKLIIKGDHYVLRSCAVEIFVHKDEIYCCLLKWFNNPYTEMLGNGYAVAMALSILVQRLSWMSKEAVSISSPIRVRHAGHVSRTRRCVLSDT</sequence>
<dbReference type="GeneID" id="107269999"/>
<evidence type="ECO:0000313" key="3">
    <source>
        <dbReference type="RefSeq" id="XP_024943196.1"/>
    </source>
</evidence>
<reference evidence="3 4" key="1">
    <citation type="submission" date="2025-04" db="UniProtKB">
        <authorList>
            <consortium name="RefSeq"/>
        </authorList>
    </citation>
    <scope>IDENTIFICATION</scope>
</reference>
<keyword evidence="2" id="KW-1185">Reference proteome</keyword>
<evidence type="ECO:0000313" key="2">
    <source>
        <dbReference type="Proteomes" id="UP000694920"/>
    </source>
</evidence>
<feature type="transmembrane region" description="Helical" evidence="1">
    <location>
        <begin position="23"/>
        <end position="45"/>
    </location>
</feature>
<keyword evidence="1" id="KW-0812">Transmembrane</keyword>
<dbReference type="RefSeq" id="XP_024943197.1">
    <property type="nucleotide sequence ID" value="XM_025087429.1"/>
</dbReference>
<evidence type="ECO:0000256" key="1">
    <source>
        <dbReference type="SAM" id="Phobius"/>
    </source>
</evidence>
<evidence type="ECO:0000313" key="4">
    <source>
        <dbReference type="RefSeq" id="XP_024943197.1"/>
    </source>
</evidence>
<proteinExistence type="predicted"/>
<keyword evidence="1" id="KW-1133">Transmembrane helix</keyword>
<protein>
    <submittedName>
        <fullName evidence="3 4">Uncharacterized protein LOC107269999</fullName>
    </submittedName>
</protein>
<dbReference type="Proteomes" id="UP000694920">
    <property type="component" value="Unplaced"/>
</dbReference>